<name>A0ACC1JY22_9FUNG</name>
<comment type="caution">
    <text evidence="1">The sequence shown here is derived from an EMBL/GenBank/DDBJ whole genome shotgun (WGS) entry which is preliminary data.</text>
</comment>
<protein>
    <submittedName>
        <fullName evidence="1">Uncharacterized protein</fullName>
    </submittedName>
</protein>
<sequence length="329" mass="34426">MAELEAETAAQVCRIASDLSGLESPGAQAGGESKRYSLGGALASLWKAPTQALAHTLFRAADAAPAGGRRLRVVESELIDAQDGRRRSSMVWLTWDDCRCLSRAFRALEYVDATGQPTALVRTHVSRLTAGEAVGAQEESGGDGCRSLAHDGGGGSSSSEEQARGAAWALISRVFARATALRVSAEGEEAGKGDALAVLTWFPQLEYLEVQGIRPAALRFWSSWLPPTLWGLKIAHAGVDLNAELGLAGGGGPEAWARLGLLDLSDNPGISLESLGGPLVPQRLPGLARVSLARCGLDSVPEVLAGVLSLAWLDLRGNAIADVADMSLR</sequence>
<feature type="non-terminal residue" evidence="1">
    <location>
        <position position="329"/>
    </location>
</feature>
<dbReference type="Proteomes" id="UP001140234">
    <property type="component" value="Unassembled WGS sequence"/>
</dbReference>
<accession>A0ACC1JY22</accession>
<keyword evidence="2" id="KW-1185">Reference proteome</keyword>
<evidence type="ECO:0000313" key="1">
    <source>
        <dbReference type="EMBL" id="KAJ2769345.1"/>
    </source>
</evidence>
<organism evidence="1 2">
    <name type="scientific">Coemansia nantahalensis</name>
    <dbReference type="NCBI Taxonomy" id="2789366"/>
    <lineage>
        <taxon>Eukaryota</taxon>
        <taxon>Fungi</taxon>
        <taxon>Fungi incertae sedis</taxon>
        <taxon>Zoopagomycota</taxon>
        <taxon>Kickxellomycotina</taxon>
        <taxon>Kickxellomycetes</taxon>
        <taxon>Kickxellales</taxon>
        <taxon>Kickxellaceae</taxon>
        <taxon>Coemansia</taxon>
    </lineage>
</organism>
<gene>
    <name evidence="1" type="ORF">IWQ57_003146</name>
</gene>
<dbReference type="EMBL" id="JANBUJ010000957">
    <property type="protein sequence ID" value="KAJ2769345.1"/>
    <property type="molecule type" value="Genomic_DNA"/>
</dbReference>
<reference evidence="1" key="1">
    <citation type="submission" date="2022-07" db="EMBL/GenBank/DDBJ databases">
        <title>Phylogenomic reconstructions and comparative analyses of Kickxellomycotina fungi.</title>
        <authorList>
            <person name="Reynolds N.K."/>
            <person name="Stajich J.E."/>
            <person name="Barry K."/>
            <person name="Grigoriev I.V."/>
            <person name="Crous P."/>
            <person name="Smith M.E."/>
        </authorList>
    </citation>
    <scope>NUCLEOTIDE SEQUENCE</scope>
    <source>
        <strain evidence="1">CBS 109366</strain>
    </source>
</reference>
<proteinExistence type="predicted"/>
<evidence type="ECO:0000313" key="2">
    <source>
        <dbReference type="Proteomes" id="UP001140234"/>
    </source>
</evidence>